<accession>H0QNF0</accession>
<feature type="transmembrane region" description="Helical" evidence="1">
    <location>
        <begin position="292"/>
        <end position="315"/>
    </location>
</feature>
<keyword evidence="1" id="KW-0812">Transmembrane</keyword>
<keyword evidence="3" id="KW-1185">Reference proteome</keyword>
<keyword evidence="1" id="KW-1133">Transmembrane helix</keyword>
<gene>
    <name evidence="2" type="ORF">ARGLB_064_01140</name>
</gene>
<evidence type="ECO:0000256" key="1">
    <source>
        <dbReference type="SAM" id="Phobius"/>
    </source>
</evidence>
<evidence type="ECO:0000313" key="3">
    <source>
        <dbReference type="Proteomes" id="UP000003828"/>
    </source>
</evidence>
<feature type="transmembrane region" description="Helical" evidence="1">
    <location>
        <begin position="133"/>
        <end position="151"/>
    </location>
</feature>
<evidence type="ECO:0008006" key="4">
    <source>
        <dbReference type="Google" id="ProtNLM"/>
    </source>
</evidence>
<dbReference type="AlphaFoldDB" id="H0QNF0"/>
<feature type="transmembrane region" description="Helical" evidence="1">
    <location>
        <begin position="63"/>
        <end position="79"/>
    </location>
</feature>
<feature type="transmembrane region" description="Helical" evidence="1">
    <location>
        <begin position="187"/>
        <end position="213"/>
    </location>
</feature>
<comment type="caution">
    <text evidence="2">The sequence shown here is derived from an EMBL/GenBank/DDBJ whole genome shotgun (WGS) entry which is preliminary data.</text>
</comment>
<dbReference type="Proteomes" id="UP000003828">
    <property type="component" value="Unassembled WGS sequence"/>
</dbReference>
<dbReference type="eggNOG" id="COG3475">
    <property type="taxonomic scope" value="Bacteria"/>
</dbReference>
<dbReference type="EMBL" id="BAEG01000064">
    <property type="protein sequence ID" value="GAB14351.1"/>
    <property type="molecule type" value="Genomic_DNA"/>
</dbReference>
<feature type="transmembrane region" description="Helical" evidence="1">
    <location>
        <begin position="85"/>
        <end position="103"/>
    </location>
</feature>
<feature type="transmembrane region" description="Helical" evidence="1">
    <location>
        <begin position="225"/>
        <end position="246"/>
    </location>
</feature>
<reference evidence="2 3" key="1">
    <citation type="submission" date="2011-12" db="EMBL/GenBank/DDBJ databases">
        <title>Whole genome shotgun sequence of Arthrobacter globiformis NBRC 12137.</title>
        <authorList>
            <person name="Miyazawa S."/>
            <person name="Hosoyama A."/>
            <person name="Tsuchikane K."/>
            <person name="Katsumata H."/>
            <person name="Yamazaki S."/>
            <person name="Fujita N."/>
        </authorList>
    </citation>
    <scope>NUCLEOTIDE SEQUENCE [LARGE SCALE GENOMIC DNA]</scope>
    <source>
        <strain evidence="2 3">NBRC 12137</strain>
    </source>
</reference>
<feature type="transmembrane region" description="Helical" evidence="1">
    <location>
        <begin position="163"/>
        <end position="181"/>
    </location>
</feature>
<proteinExistence type="predicted"/>
<organism evidence="2 3">
    <name type="scientific">Arthrobacter globiformis (strain ATCC 8010 / DSM 20124 / JCM 1332 / NBRC 12137 / NCIMB 8907 / NRRL B-2979 / 168)</name>
    <dbReference type="NCBI Taxonomy" id="1077972"/>
    <lineage>
        <taxon>Bacteria</taxon>
        <taxon>Bacillati</taxon>
        <taxon>Actinomycetota</taxon>
        <taxon>Actinomycetes</taxon>
        <taxon>Micrococcales</taxon>
        <taxon>Micrococcaceae</taxon>
        <taxon>Arthrobacter</taxon>
    </lineage>
</organism>
<protein>
    <recommendedName>
        <fullName evidence="4">O-antigen polymerase family protein</fullName>
    </recommendedName>
</protein>
<name>H0QNF0_ARTG1</name>
<sequence>MGLMLFLLATGIAFIQDRGQFLYAEREYRPVRSPLFWVSLAYLWLLLRASYHGLDTVGQSMSGYVATAACVLAVVVIVGDKARRGYLVKGFVAVVFAVSLSYVCTVGLWAVMGIGTGSVGTMIIGAWPTPQPIYFPFTTTVSTQPILGFVVPRFVGFGREPGWMAMYGCVAYFLLPLIGWRSKIVKLGILAGVLGTVSTAGFGVLAFCLAVDFTVNGRSRTSFEGAMRICFGLAMIAFAIWAAVYAPVLGFGAKGEQNGISLSERSIATDMGFWALQNDPFSGGLAADKVGAVNLVAAIAAYGLPFSVLMGLSTIAPLRRHPHGRRLLPVLAALALTLLTSQPALDSAWVFALAALGTAAALDPAEIPQKEPLLAAKKSNVPDHYKRLAEQRARAAATNC</sequence>
<keyword evidence="1" id="KW-0472">Membrane</keyword>
<evidence type="ECO:0000313" key="2">
    <source>
        <dbReference type="EMBL" id="GAB14351.1"/>
    </source>
</evidence>